<keyword evidence="2" id="KW-1185">Reference proteome</keyword>
<organism evidence="1 2">
    <name type="scientific">Paramuricea clavata</name>
    <name type="common">Red gorgonian</name>
    <name type="synonym">Violescent sea-whip</name>
    <dbReference type="NCBI Taxonomy" id="317549"/>
    <lineage>
        <taxon>Eukaryota</taxon>
        <taxon>Metazoa</taxon>
        <taxon>Cnidaria</taxon>
        <taxon>Anthozoa</taxon>
        <taxon>Octocorallia</taxon>
        <taxon>Malacalcyonacea</taxon>
        <taxon>Plexauridae</taxon>
        <taxon>Paramuricea</taxon>
    </lineage>
</organism>
<evidence type="ECO:0000313" key="2">
    <source>
        <dbReference type="Proteomes" id="UP001152795"/>
    </source>
</evidence>
<dbReference type="Gene3D" id="3.40.720.10">
    <property type="entry name" value="Alkaline Phosphatase, subunit A"/>
    <property type="match status" value="1"/>
</dbReference>
<dbReference type="SUPFAM" id="SSF53649">
    <property type="entry name" value="Alkaline phosphatase-like"/>
    <property type="match status" value="1"/>
</dbReference>
<dbReference type="InterPro" id="IPR002591">
    <property type="entry name" value="Phosphodiest/P_Trfase"/>
</dbReference>
<dbReference type="Pfam" id="PF01663">
    <property type="entry name" value="Phosphodiest"/>
    <property type="match status" value="1"/>
</dbReference>
<dbReference type="GO" id="GO:0016787">
    <property type="term" value="F:hydrolase activity"/>
    <property type="evidence" value="ECO:0007669"/>
    <property type="project" value="UniProtKB-ARBA"/>
</dbReference>
<name>A0A6S7KNH0_PARCT</name>
<dbReference type="OrthoDB" id="4062651at2759"/>
<sequence>MAMGYVRAYVFILVPAFFCETAVYCASIPTSSQSAQSKPKGFGTAKRAVIIGVDGLGGAHLRNVTDYYPTFRSFFEQGSYTTRARGIFPTSSGPNWCSYLTGLDIMEHGVFDNTWNPASGNPDKETSYSIPPVTGRGRPETIFSQVKKKDPNLQTAMMFTWSWLKYFAVNNTDIDVWHWGGEGVTCGSDIAKCYHLKDTSTVLAAKANLVQNNPILTFIHFDMVDLAGHNKCWGCPLYYHALKSVEMKIKLLIDALNQTQDSSGQPMLDGTLIVIVSDHGGWRNTHGFNKPFSALVDIPILIRGPDALKNNSLESKYVSNLDVAATVLNAIGVEKSEFMRGQVLEQIYP</sequence>
<reference evidence="1" key="1">
    <citation type="submission" date="2020-04" db="EMBL/GenBank/DDBJ databases">
        <authorList>
            <person name="Alioto T."/>
            <person name="Alioto T."/>
            <person name="Gomez Garrido J."/>
        </authorList>
    </citation>
    <scope>NUCLEOTIDE SEQUENCE</scope>
    <source>
        <strain evidence="1">A484AB</strain>
    </source>
</reference>
<gene>
    <name evidence="1" type="ORF">PACLA_8A081423</name>
</gene>
<comment type="caution">
    <text evidence="1">The sequence shown here is derived from an EMBL/GenBank/DDBJ whole genome shotgun (WGS) entry which is preliminary data.</text>
</comment>
<dbReference type="InterPro" id="IPR017850">
    <property type="entry name" value="Alkaline_phosphatase_core_sf"/>
</dbReference>
<dbReference type="PANTHER" id="PTHR10151">
    <property type="entry name" value="ECTONUCLEOTIDE PYROPHOSPHATASE/PHOSPHODIESTERASE"/>
    <property type="match status" value="1"/>
</dbReference>
<protein>
    <submittedName>
        <fullName evidence="1">Alkaline phosphatase</fullName>
    </submittedName>
</protein>
<accession>A0A6S7KNH0</accession>
<dbReference type="EMBL" id="CACRXK020011783">
    <property type="protein sequence ID" value="CAB4022068.1"/>
    <property type="molecule type" value="Genomic_DNA"/>
</dbReference>
<proteinExistence type="predicted"/>
<dbReference type="PANTHER" id="PTHR10151:SF120">
    <property type="entry name" value="BIS(5'-ADENOSYL)-TRIPHOSPHATASE"/>
    <property type="match status" value="1"/>
</dbReference>
<dbReference type="AlphaFoldDB" id="A0A6S7KNH0"/>
<evidence type="ECO:0000313" key="1">
    <source>
        <dbReference type="EMBL" id="CAB4022068.1"/>
    </source>
</evidence>
<dbReference type="Proteomes" id="UP001152795">
    <property type="component" value="Unassembled WGS sequence"/>
</dbReference>